<dbReference type="AlphaFoldDB" id="M5UHP0"/>
<evidence type="ECO:0000313" key="2">
    <source>
        <dbReference type="Proteomes" id="UP000011885"/>
    </source>
</evidence>
<organism evidence="1 2">
    <name type="scientific">Rhodopirellula sallentina SM41</name>
    <dbReference type="NCBI Taxonomy" id="1263870"/>
    <lineage>
        <taxon>Bacteria</taxon>
        <taxon>Pseudomonadati</taxon>
        <taxon>Planctomycetota</taxon>
        <taxon>Planctomycetia</taxon>
        <taxon>Pirellulales</taxon>
        <taxon>Pirellulaceae</taxon>
        <taxon>Rhodopirellula</taxon>
    </lineage>
</organism>
<sequence>MRIWNIRSLLRTGVFWDQSWGLICGQKRSVEKIVLNFDRILAAC</sequence>
<dbReference type="Proteomes" id="UP000011885">
    <property type="component" value="Unassembled WGS sequence"/>
</dbReference>
<gene>
    <name evidence="1" type="ORF">RSSM_01197</name>
</gene>
<protein>
    <submittedName>
        <fullName evidence="1">Uncharacterized protein</fullName>
    </submittedName>
</protein>
<comment type="caution">
    <text evidence="1">The sequence shown here is derived from an EMBL/GenBank/DDBJ whole genome shotgun (WGS) entry which is preliminary data.</text>
</comment>
<dbReference type="PATRIC" id="fig|1263870.3.peg.1294"/>
<accession>M5UHP0</accession>
<dbReference type="EMBL" id="ANOH01000095">
    <property type="protein sequence ID" value="EMI57356.1"/>
    <property type="molecule type" value="Genomic_DNA"/>
</dbReference>
<proteinExistence type="predicted"/>
<name>M5UHP0_9BACT</name>
<keyword evidence="2" id="KW-1185">Reference proteome</keyword>
<reference evidence="1 2" key="1">
    <citation type="journal article" date="2013" name="Mar. Genomics">
        <title>Expression of sulfatases in Rhodopirellula baltica and the diversity of sulfatases in the genus Rhodopirellula.</title>
        <authorList>
            <person name="Wegner C.E."/>
            <person name="Richter-Heitmann T."/>
            <person name="Klindworth A."/>
            <person name="Klockow C."/>
            <person name="Richter M."/>
            <person name="Achstetter T."/>
            <person name="Glockner F.O."/>
            <person name="Harder J."/>
        </authorList>
    </citation>
    <scope>NUCLEOTIDE SEQUENCE [LARGE SCALE GENOMIC DNA]</scope>
    <source>
        <strain evidence="1 2">SM41</strain>
    </source>
</reference>
<evidence type="ECO:0000313" key="1">
    <source>
        <dbReference type="EMBL" id="EMI57356.1"/>
    </source>
</evidence>